<proteinExistence type="predicted"/>
<dbReference type="Proteomes" id="UP000195072">
    <property type="component" value="Unassembled WGS sequence"/>
</dbReference>
<protein>
    <submittedName>
        <fullName evidence="1">Uncharacterized protein</fullName>
    </submittedName>
</protein>
<accession>A0A252EDA6</accession>
<comment type="caution">
    <text evidence="1">The sequence shown here is derived from an EMBL/GenBank/DDBJ whole genome shotgun (WGS) entry which is preliminary data.</text>
</comment>
<sequence>MCVVFSSLFWTTRTKIMSHYPLSDLFPVTDDVVHSTMELKALHVLEGVLLLEILGGSEAAFEALEGLIILHRDMERRYGRLEQLLAAPVTMKRAA</sequence>
<reference evidence="1 2" key="1">
    <citation type="submission" date="2014-06" db="EMBL/GenBank/DDBJ databases">
        <authorList>
            <person name="Ju J."/>
            <person name="Zhang J."/>
        </authorList>
    </citation>
    <scope>NUCLEOTIDE SEQUENCE [LARGE SCALE GENOMIC DNA]</scope>
    <source>
        <strain evidence="1">DmL_050</strain>
    </source>
</reference>
<name>A0A252EDA6_9PROT</name>
<organism evidence="1 2">
    <name type="scientific">Acetobacter senegalensis</name>
    <dbReference type="NCBI Taxonomy" id="446692"/>
    <lineage>
        <taxon>Bacteria</taxon>
        <taxon>Pseudomonadati</taxon>
        <taxon>Pseudomonadota</taxon>
        <taxon>Alphaproteobacteria</taxon>
        <taxon>Acetobacterales</taxon>
        <taxon>Acetobacteraceae</taxon>
        <taxon>Acetobacter</taxon>
    </lineage>
</organism>
<evidence type="ECO:0000313" key="2">
    <source>
        <dbReference type="Proteomes" id="UP000195072"/>
    </source>
</evidence>
<evidence type="ECO:0000313" key="1">
    <source>
        <dbReference type="EMBL" id="OUL64471.1"/>
    </source>
</evidence>
<dbReference type="EMBL" id="JOOZ01000203">
    <property type="protein sequence ID" value="OUL64471.1"/>
    <property type="molecule type" value="Genomic_DNA"/>
</dbReference>
<dbReference type="AlphaFoldDB" id="A0A252EDA6"/>
<gene>
    <name evidence="1" type="ORF">HK16_05915</name>
</gene>